<evidence type="ECO:0000256" key="1">
    <source>
        <dbReference type="SAM" id="MobiDB-lite"/>
    </source>
</evidence>
<feature type="compositionally biased region" description="Basic residues" evidence="1">
    <location>
        <begin position="79"/>
        <end position="88"/>
    </location>
</feature>
<protein>
    <submittedName>
        <fullName evidence="2">Uncharacterized protein</fullName>
    </submittedName>
</protein>
<gene>
    <name evidence="2" type="ORF">GV832_08435</name>
</gene>
<feature type="region of interest" description="Disordered" evidence="1">
    <location>
        <begin position="65"/>
        <end position="88"/>
    </location>
</feature>
<sequence>MELSEADPKGLVRESYRIEGITPGECRSIFMDWALSLRVDADHPAAIRVLLDHYAAGAPDHPMTATLQAGLAPPEAPKRRGGRVGRMA</sequence>
<keyword evidence="3" id="KW-1185">Reference proteome</keyword>
<dbReference type="RefSeq" id="WP_168774406.1">
    <property type="nucleotide sequence ID" value="NZ_JAABNR010000006.1"/>
</dbReference>
<accession>A0AAE5BU93</accession>
<dbReference type="Proteomes" id="UP001193501">
    <property type="component" value="Unassembled WGS sequence"/>
</dbReference>
<dbReference type="EMBL" id="JAABNR010000006">
    <property type="protein sequence ID" value="NBZ87606.1"/>
    <property type="molecule type" value="Genomic_DNA"/>
</dbReference>
<organism evidence="2 3">
    <name type="scientific">Stagnihabitans tardus</name>
    <dbReference type="NCBI Taxonomy" id="2699202"/>
    <lineage>
        <taxon>Bacteria</taxon>
        <taxon>Pseudomonadati</taxon>
        <taxon>Pseudomonadota</taxon>
        <taxon>Alphaproteobacteria</taxon>
        <taxon>Rhodobacterales</taxon>
        <taxon>Paracoccaceae</taxon>
        <taxon>Stagnihabitans</taxon>
    </lineage>
</organism>
<reference evidence="2" key="1">
    <citation type="submission" date="2020-01" db="EMBL/GenBank/DDBJ databases">
        <authorList>
            <person name="Chen W.-M."/>
        </authorList>
    </citation>
    <scope>NUCLEOTIDE SEQUENCE</scope>
    <source>
        <strain evidence="2">CYK-10</strain>
    </source>
</reference>
<evidence type="ECO:0000313" key="2">
    <source>
        <dbReference type="EMBL" id="NBZ87606.1"/>
    </source>
</evidence>
<comment type="caution">
    <text evidence="2">The sequence shown here is derived from an EMBL/GenBank/DDBJ whole genome shotgun (WGS) entry which is preliminary data.</text>
</comment>
<evidence type="ECO:0000313" key="3">
    <source>
        <dbReference type="Proteomes" id="UP001193501"/>
    </source>
</evidence>
<proteinExistence type="predicted"/>
<dbReference type="AlphaFoldDB" id="A0AAE5BU93"/>
<name>A0AAE5BU93_9RHOB</name>